<dbReference type="Gene3D" id="3.30.70.1060">
    <property type="entry name" value="Dimeric alpha+beta barrel"/>
    <property type="match status" value="1"/>
</dbReference>
<dbReference type="InterPro" id="IPR011008">
    <property type="entry name" value="Dimeric_a/b-barrel"/>
</dbReference>
<organism evidence="3 4">
    <name type="scientific">Massilia cellulosiltytica</name>
    <dbReference type="NCBI Taxonomy" id="2683234"/>
    <lineage>
        <taxon>Bacteria</taxon>
        <taxon>Pseudomonadati</taxon>
        <taxon>Pseudomonadota</taxon>
        <taxon>Betaproteobacteria</taxon>
        <taxon>Burkholderiales</taxon>
        <taxon>Oxalobacteraceae</taxon>
        <taxon>Telluria group</taxon>
        <taxon>Massilia</taxon>
    </lineage>
</organism>
<dbReference type="RefSeq" id="WP_056330938.1">
    <property type="nucleotide sequence ID" value="NZ_WSES01000007.1"/>
</dbReference>
<evidence type="ECO:0000313" key="3">
    <source>
        <dbReference type="EMBL" id="MVW62949.1"/>
    </source>
</evidence>
<dbReference type="Proteomes" id="UP000443353">
    <property type="component" value="Unassembled WGS sequence"/>
</dbReference>
<comment type="similarity">
    <text evidence="1">Belongs to the YciI family.</text>
</comment>
<proteinExistence type="inferred from homology"/>
<dbReference type="Pfam" id="PF03795">
    <property type="entry name" value="YCII"/>
    <property type="match status" value="1"/>
</dbReference>
<name>A0A7X3G3I6_9BURK</name>
<gene>
    <name evidence="3" type="ORF">GPY61_23815</name>
</gene>
<dbReference type="AlphaFoldDB" id="A0A7X3G3I6"/>
<evidence type="ECO:0000256" key="1">
    <source>
        <dbReference type="ARBA" id="ARBA00007689"/>
    </source>
</evidence>
<comment type="caution">
    <text evidence="3">The sequence shown here is derived from an EMBL/GenBank/DDBJ whole genome shotgun (WGS) entry which is preliminary data.</text>
</comment>
<keyword evidence="4" id="KW-1185">Reference proteome</keyword>
<sequence>MQITPEAQALMAGMLQKPLFVALRTPHNLSRASELLESHLLWAQGVERRGELFASGPFVGAQDGPGALGGMSILRASTLEEAERIVAGDPFIREGVYTATVRKWLLMEGGFTVTVRFSDQSTLLR</sequence>
<evidence type="ECO:0000259" key="2">
    <source>
        <dbReference type="Pfam" id="PF03795"/>
    </source>
</evidence>
<dbReference type="PANTHER" id="PTHR37828">
    <property type="entry name" value="GSR2449 PROTEIN"/>
    <property type="match status" value="1"/>
</dbReference>
<dbReference type="EMBL" id="WSES01000007">
    <property type="protein sequence ID" value="MVW62949.1"/>
    <property type="molecule type" value="Genomic_DNA"/>
</dbReference>
<dbReference type="SUPFAM" id="SSF54909">
    <property type="entry name" value="Dimeric alpha+beta barrel"/>
    <property type="match status" value="1"/>
</dbReference>
<feature type="domain" description="YCII-related" evidence="2">
    <location>
        <begin position="25"/>
        <end position="99"/>
    </location>
</feature>
<dbReference type="PANTHER" id="PTHR37828:SF1">
    <property type="entry name" value="YCII-RELATED DOMAIN-CONTAINING PROTEIN"/>
    <property type="match status" value="1"/>
</dbReference>
<evidence type="ECO:0000313" key="4">
    <source>
        <dbReference type="Proteomes" id="UP000443353"/>
    </source>
</evidence>
<accession>A0A7X3G3I6</accession>
<dbReference type="InterPro" id="IPR005545">
    <property type="entry name" value="YCII"/>
</dbReference>
<protein>
    <recommendedName>
        <fullName evidence="2">YCII-related domain-containing protein</fullName>
    </recommendedName>
</protein>
<reference evidence="3 4" key="1">
    <citation type="submission" date="2019-12" db="EMBL/GenBank/DDBJ databases">
        <authorList>
            <person name="Li C."/>
            <person name="Zhao J."/>
        </authorList>
    </citation>
    <scope>NUCLEOTIDE SEQUENCE [LARGE SCALE GENOMIC DNA]</scope>
    <source>
        <strain evidence="3 4">NEAU-DD11</strain>
    </source>
</reference>